<evidence type="ECO:0000313" key="5">
    <source>
        <dbReference type="EMBL" id="ETR70014.1"/>
    </source>
</evidence>
<dbReference type="SUPFAM" id="SSF52172">
    <property type="entry name" value="CheY-like"/>
    <property type="match status" value="1"/>
</dbReference>
<dbReference type="GO" id="GO:0000160">
    <property type="term" value="P:phosphorelay signal transduction system"/>
    <property type="evidence" value="ECO:0007669"/>
    <property type="project" value="InterPro"/>
</dbReference>
<dbReference type="CDD" id="cd19920">
    <property type="entry name" value="REC_PA4781-like"/>
    <property type="match status" value="1"/>
</dbReference>
<dbReference type="InterPro" id="IPR003607">
    <property type="entry name" value="HD/PDEase_dom"/>
</dbReference>
<dbReference type="InterPro" id="IPR052020">
    <property type="entry name" value="Cyclic_di-GMP/3'3'-cGAMP_PDE"/>
</dbReference>
<dbReference type="PANTHER" id="PTHR45228">
    <property type="entry name" value="CYCLIC DI-GMP PHOSPHODIESTERASE TM_0186-RELATED"/>
    <property type="match status" value="1"/>
</dbReference>
<name>A0A1V1P5D7_9BACT</name>
<reference evidence="6" key="1">
    <citation type="submission" date="2012-11" db="EMBL/GenBank/DDBJ databases">
        <authorList>
            <person name="Lucero-Rivera Y.E."/>
            <person name="Tovar-Ramirez D."/>
        </authorList>
    </citation>
    <scope>NUCLEOTIDE SEQUENCE [LARGE SCALE GENOMIC DNA]</scope>
    <source>
        <strain evidence="6">Araruama</strain>
    </source>
</reference>
<dbReference type="Pfam" id="PF01966">
    <property type="entry name" value="HD"/>
    <property type="match status" value="1"/>
</dbReference>
<dbReference type="Gene3D" id="1.10.3210.10">
    <property type="entry name" value="Hypothetical protein af1432"/>
    <property type="match status" value="1"/>
</dbReference>
<dbReference type="PROSITE" id="PS50110">
    <property type="entry name" value="RESPONSE_REGULATORY"/>
    <property type="match status" value="1"/>
</dbReference>
<accession>A0A1V1P5D7</accession>
<dbReference type="Proteomes" id="UP000189670">
    <property type="component" value="Unassembled WGS sequence"/>
</dbReference>
<evidence type="ECO:0000256" key="1">
    <source>
        <dbReference type="PROSITE-ProRule" id="PRU00169"/>
    </source>
</evidence>
<gene>
    <name evidence="5" type="ORF">OMM_03547</name>
</gene>
<proteinExistence type="predicted"/>
<keyword evidence="2" id="KW-0175">Coiled coil</keyword>
<organism evidence="5 6">
    <name type="scientific">Candidatus Magnetoglobus multicellularis str. Araruama</name>
    <dbReference type="NCBI Taxonomy" id="890399"/>
    <lineage>
        <taxon>Bacteria</taxon>
        <taxon>Pseudomonadati</taxon>
        <taxon>Thermodesulfobacteriota</taxon>
        <taxon>Desulfobacteria</taxon>
        <taxon>Desulfobacterales</taxon>
        <taxon>Desulfobacteraceae</taxon>
        <taxon>Candidatus Magnetoglobus</taxon>
    </lineage>
</organism>
<evidence type="ECO:0000256" key="2">
    <source>
        <dbReference type="SAM" id="Coils"/>
    </source>
</evidence>
<dbReference type="Gene3D" id="3.40.50.2300">
    <property type="match status" value="1"/>
</dbReference>
<dbReference type="InterPro" id="IPR037522">
    <property type="entry name" value="HD_GYP_dom"/>
</dbReference>
<dbReference type="InterPro" id="IPR011006">
    <property type="entry name" value="CheY-like_superfamily"/>
</dbReference>
<dbReference type="EMBL" id="ATBP01000507">
    <property type="protein sequence ID" value="ETR70014.1"/>
    <property type="molecule type" value="Genomic_DNA"/>
</dbReference>
<dbReference type="InterPro" id="IPR006674">
    <property type="entry name" value="HD_domain"/>
</dbReference>
<protein>
    <submittedName>
        <fullName evidence="5">Two-component system response regulator</fullName>
    </submittedName>
</protein>
<feature type="domain" description="Response regulatory" evidence="3">
    <location>
        <begin position="8"/>
        <end position="123"/>
    </location>
</feature>
<comment type="caution">
    <text evidence="5">The sequence shown here is derived from an EMBL/GenBank/DDBJ whole genome shotgun (WGS) entry which is preliminary data.</text>
</comment>
<dbReference type="InterPro" id="IPR001789">
    <property type="entry name" value="Sig_transdc_resp-reg_receiver"/>
</dbReference>
<dbReference type="PROSITE" id="PS51832">
    <property type="entry name" value="HD_GYP"/>
    <property type="match status" value="1"/>
</dbReference>
<feature type="coiled-coil region" evidence="2">
    <location>
        <begin position="122"/>
        <end position="149"/>
    </location>
</feature>
<dbReference type="CDD" id="cd00077">
    <property type="entry name" value="HDc"/>
    <property type="match status" value="1"/>
</dbReference>
<evidence type="ECO:0000259" key="4">
    <source>
        <dbReference type="PROSITE" id="PS51832"/>
    </source>
</evidence>
<keyword evidence="1" id="KW-0597">Phosphoprotein</keyword>
<feature type="domain" description="HD-GYP" evidence="4">
    <location>
        <begin position="150"/>
        <end position="287"/>
    </location>
</feature>
<evidence type="ECO:0000313" key="6">
    <source>
        <dbReference type="Proteomes" id="UP000189670"/>
    </source>
</evidence>
<dbReference type="SMART" id="SM00448">
    <property type="entry name" value="REC"/>
    <property type="match status" value="1"/>
</dbReference>
<evidence type="ECO:0000259" key="3">
    <source>
        <dbReference type="PROSITE" id="PS50110"/>
    </source>
</evidence>
<dbReference type="PANTHER" id="PTHR45228:SF5">
    <property type="entry name" value="CYCLIC DI-GMP PHOSPHODIESTERASE VC_1348-RELATED"/>
    <property type="match status" value="1"/>
</dbReference>
<dbReference type="SUPFAM" id="SSF109604">
    <property type="entry name" value="HD-domain/PDEase-like"/>
    <property type="match status" value="1"/>
</dbReference>
<feature type="modified residue" description="4-aspartylphosphate" evidence="1">
    <location>
        <position position="56"/>
    </location>
</feature>
<dbReference type="Pfam" id="PF00072">
    <property type="entry name" value="Response_reg"/>
    <property type="match status" value="1"/>
</dbReference>
<sequence length="287" mass="32613">MRNLSECTVMIVDDTETNIDILVETLGDDYDIAVAMDGESALEYIAEEIPDLILLDIMMPGMNGYEVCRRLKKGEKTSKVPIIFVTAMNDEAGEKKGLEMGAIDYIRKPFNPSIVKSRVKNHLELKLAKEQLEEQNTLLEDKVRERTRELNLTQDLTICSLTSLAETRDPETGGHIQRTQNFVKALADKLIELSQFKDILDDSIIEILYKSAPLHDIGKIGVRDQILFKPGKLNHEEFEEMKKHTEYGHAALKKACEMFGSNSFFVMPRKLHTHTMRNGMAVDIQRA</sequence>
<dbReference type="AlphaFoldDB" id="A0A1V1P5D7"/>